<reference evidence="1 2" key="1">
    <citation type="submission" date="2024-09" db="EMBL/GenBank/DDBJ databases">
        <title>Floridaenema gen nov. (Aerosakkonemataceae, Aerosakkonematales ord. nov., Cyanobacteria) from benthic tropical and subtropical fresh waters, with the description of four new species.</title>
        <authorList>
            <person name="Moretto J.A."/>
            <person name="Berthold D.E."/>
            <person name="Lefler F.W."/>
            <person name="Huang I.-S."/>
            <person name="Laughinghouse H. IV."/>
        </authorList>
    </citation>
    <scope>NUCLEOTIDE SEQUENCE [LARGE SCALE GENOMIC DNA]</scope>
    <source>
        <strain evidence="1 2">BLCC-F46</strain>
    </source>
</reference>
<sequence>MSHPKIFADFHNADEQGRLRLNCVGTIEDLSRQNIKLQNGQLLTLYSEELEADGVVQYSEEENLWVALIDWQVIREIEDIIPSNSGLSESGISLPIS</sequence>
<protein>
    <submittedName>
        <fullName evidence="1">Uncharacterized protein</fullName>
    </submittedName>
</protein>
<evidence type="ECO:0000313" key="1">
    <source>
        <dbReference type="EMBL" id="MFB2876629.1"/>
    </source>
</evidence>
<comment type="caution">
    <text evidence="1">The sequence shown here is derived from an EMBL/GenBank/DDBJ whole genome shotgun (WGS) entry which is preliminary data.</text>
</comment>
<dbReference type="EMBL" id="JBHFNQ010000056">
    <property type="protein sequence ID" value="MFB2876629.1"/>
    <property type="molecule type" value="Genomic_DNA"/>
</dbReference>
<dbReference type="Proteomes" id="UP001576774">
    <property type="component" value="Unassembled WGS sequence"/>
</dbReference>
<evidence type="ECO:0000313" key="2">
    <source>
        <dbReference type="Proteomes" id="UP001576774"/>
    </source>
</evidence>
<proteinExistence type="predicted"/>
<organism evidence="1 2">
    <name type="scientific">Floridaenema aerugineum BLCC-F46</name>
    <dbReference type="NCBI Taxonomy" id="3153654"/>
    <lineage>
        <taxon>Bacteria</taxon>
        <taxon>Bacillati</taxon>
        <taxon>Cyanobacteriota</taxon>
        <taxon>Cyanophyceae</taxon>
        <taxon>Oscillatoriophycideae</taxon>
        <taxon>Aerosakkonematales</taxon>
        <taxon>Aerosakkonemataceae</taxon>
        <taxon>Floridanema</taxon>
        <taxon>Floridanema aerugineum</taxon>
    </lineage>
</organism>
<accession>A0ABV4X1I7</accession>
<dbReference type="RefSeq" id="WP_413269754.1">
    <property type="nucleotide sequence ID" value="NZ_JBHFNQ010000056.1"/>
</dbReference>
<gene>
    <name evidence="1" type="ORF">ACE1CC_07030</name>
</gene>
<keyword evidence="2" id="KW-1185">Reference proteome</keyword>
<name>A0ABV4X1I7_9CYAN</name>